<dbReference type="SUPFAM" id="SSF53098">
    <property type="entry name" value="Ribonuclease H-like"/>
    <property type="match status" value="1"/>
</dbReference>
<dbReference type="GO" id="GO:0005634">
    <property type="term" value="C:nucleus"/>
    <property type="evidence" value="ECO:0007669"/>
    <property type="project" value="UniProtKB-SubCell"/>
</dbReference>
<proteinExistence type="inferred from homology"/>
<evidence type="ECO:0000256" key="17">
    <source>
        <dbReference type="ARBA" id="ARBA00023242"/>
    </source>
</evidence>
<evidence type="ECO:0000256" key="7">
    <source>
        <dbReference type="ARBA" id="ARBA00022527"/>
    </source>
</evidence>
<evidence type="ECO:0000256" key="10">
    <source>
        <dbReference type="ARBA" id="ARBA00022723"/>
    </source>
</evidence>
<feature type="region of interest" description="Disordered" evidence="18">
    <location>
        <begin position="302"/>
        <end position="340"/>
    </location>
</feature>
<keyword evidence="16" id="KW-0804">Transcription</keyword>
<sequence length="1095" mass="123867">MLPSRPPLSYRDVVAHGRPRFKPKPSLKSSEVMGKGVDPSTPYSACPLTSPSRSPGSDGSGGDAADQSSELFGYAAAPQSPDTTGYPGFLEQSHPQLSWNFDEPTPEPGHYPQAYSFPYRPASQILDNQSGSTTTAPPLMYPTESGFPVMYPVSDRRPRKRCPLSELAGSRLRTVSPSSSSGAPTRSLSPASEKLPSLDNSPVKNNVLPPDQVVPVHLTLSELSNQRPDSARQKGSSTFSSVLWKGDPQNSVFPTCHNTRKSNWALQYFKNQGSFPSPESLCPPEDVLVTFASSGWSCRITSRETGESHHRGDPTTTSHEEAADTSDCSPKDTKKEVSPEGRLRVASNGIIQSSVFRWLQPPSHPERLETKRLPEPEKKEDLCENPKSCPTEFPFHLLAGKPAVTSSPCLLEGPGVCWDYGPREVFRPPDPGKDTWIQTKHPELLTSPCFPYLRRLLFPPKELTRPTPAKWTEIDSIPAEQISCQNASGDPIIRNVWSNDVSNALEEISTVAKQYPFIAVDTEFPGTTLAPVGVFRTAVDYNYATVRLNCNSLKIIQLGLSFFTPDGRHVPGTSTWQFNFRFDRTEDPQADRSIIMLEHSGIQFRKHGTAEAIDPAKFVHFLKTSGILWNPSITWISFHSGYDFGYLIRMILGKPLPACRVKFLKLLRETFPNVLDLKYLMKSLRHVRGGLQENAIRHGVKRIGRQHQAGSDSLVTGMLYFQIRRFWYAGHIEKRYYNQRIFGLTGDRELERRHILWDRWKGIPSELFRRKRQGDEGERKKEEEEEGEMRAKEEREEVHGEPEPAVHEIERKTTMITEETTSPCRKSADQVCDLETQEEEVPGDMKPKVCGTPGYLAPELLKSAFYEGQEGYDKRADIWACGVIMYTLLVGCPPFWHRKQMMMLRNIVEGRYSFHSPEWDSITEAPKDLIRGILVTDPDKRLTIEEILRHDFFTCGLVDTGLLTKIDEVESHLEKMARRTLSFRSMQLQARRDPRRDFRRAILVVRCSVRIRRLKYTPEPISIEMTQHDPYKIRNLRRVVDAIAFRVYGHWVKRGDTQNRAALFENQPKVEIKNMYDLAADNTSFTSSASGGIIF</sequence>
<organism evidence="19">
    <name type="scientific">Cyprideis torosa</name>
    <dbReference type="NCBI Taxonomy" id="163714"/>
    <lineage>
        <taxon>Eukaryota</taxon>
        <taxon>Metazoa</taxon>
        <taxon>Ecdysozoa</taxon>
        <taxon>Arthropoda</taxon>
        <taxon>Crustacea</taxon>
        <taxon>Oligostraca</taxon>
        <taxon>Ostracoda</taxon>
        <taxon>Podocopa</taxon>
        <taxon>Podocopida</taxon>
        <taxon>Cytherocopina</taxon>
        <taxon>Cytheroidea</taxon>
        <taxon>Cytherideidae</taxon>
        <taxon>Cyprideis</taxon>
    </lineage>
</organism>
<comment type="subcellular location">
    <subcellularLocation>
        <location evidence="3">Cytoplasm</location>
    </subcellularLocation>
    <subcellularLocation>
        <location evidence="2">Nucleus</location>
    </subcellularLocation>
</comment>
<feature type="region of interest" description="Disordered" evidence="18">
    <location>
        <begin position="224"/>
        <end position="243"/>
    </location>
</feature>
<dbReference type="GO" id="GO:0004689">
    <property type="term" value="F:phosphorylase kinase activity"/>
    <property type="evidence" value="ECO:0007669"/>
    <property type="project" value="InterPro"/>
</dbReference>
<evidence type="ECO:0000313" key="19">
    <source>
        <dbReference type="EMBL" id="CAD7228131.1"/>
    </source>
</evidence>
<dbReference type="GO" id="GO:0005516">
    <property type="term" value="F:calmodulin binding"/>
    <property type="evidence" value="ECO:0007669"/>
    <property type="project" value="InterPro"/>
</dbReference>
<dbReference type="Gene3D" id="1.10.510.10">
    <property type="entry name" value="Transferase(Phosphotransferase) domain 1"/>
    <property type="match status" value="1"/>
</dbReference>
<dbReference type="GO" id="GO:0046872">
    <property type="term" value="F:metal ion binding"/>
    <property type="evidence" value="ECO:0007669"/>
    <property type="project" value="UniProtKB-KW"/>
</dbReference>
<dbReference type="InterPro" id="IPR011009">
    <property type="entry name" value="Kinase-like_dom_sf"/>
</dbReference>
<reference evidence="19" key="1">
    <citation type="submission" date="2020-11" db="EMBL/GenBank/DDBJ databases">
        <authorList>
            <person name="Tran Van P."/>
        </authorList>
    </citation>
    <scope>NUCLEOTIDE SEQUENCE</scope>
</reference>
<dbReference type="GO" id="GO:0030014">
    <property type="term" value="C:CCR4-NOT complex"/>
    <property type="evidence" value="ECO:0007669"/>
    <property type="project" value="InterPro"/>
</dbReference>
<dbReference type="EMBL" id="OB661395">
    <property type="protein sequence ID" value="CAD7228131.1"/>
    <property type="molecule type" value="Genomic_DNA"/>
</dbReference>
<evidence type="ECO:0000256" key="2">
    <source>
        <dbReference type="ARBA" id="ARBA00004123"/>
    </source>
</evidence>
<dbReference type="PROSITE" id="PS50011">
    <property type="entry name" value="PROTEIN_KINASE_DOM"/>
    <property type="match status" value="1"/>
</dbReference>
<feature type="compositionally biased region" description="Basic and acidic residues" evidence="18">
    <location>
        <begin position="302"/>
        <end position="322"/>
    </location>
</feature>
<feature type="compositionally biased region" description="Low complexity" evidence="18">
    <location>
        <begin position="50"/>
        <end position="69"/>
    </location>
</feature>
<dbReference type="Pfam" id="PF00069">
    <property type="entry name" value="Pkinase"/>
    <property type="match status" value="1"/>
</dbReference>
<dbReference type="SUPFAM" id="SSF56112">
    <property type="entry name" value="Protein kinase-like (PK-like)"/>
    <property type="match status" value="1"/>
</dbReference>
<evidence type="ECO:0000256" key="13">
    <source>
        <dbReference type="ARBA" id="ARBA00022839"/>
    </source>
</evidence>
<feature type="compositionally biased region" description="Basic and acidic residues" evidence="18">
    <location>
        <begin position="329"/>
        <end position="340"/>
    </location>
</feature>
<dbReference type="AlphaFoldDB" id="A0A7R8WAR1"/>
<dbReference type="PRINTS" id="PR01049">
    <property type="entry name" value="PHOSPHBKNASE"/>
</dbReference>
<evidence type="ECO:0000256" key="12">
    <source>
        <dbReference type="ARBA" id="ARBA00022801"/>
    </source>
</evidence>
<dbReference type="PANTHER" id="PTHR10797">
    <property type="entry name" value="CCR4-NOT TRANSCRIPTION COMPLEX SUBUNIT"/>
    <property type="match status" value="1"/>
</dbReference>
<dbReference type="InterPro" id="IPR036397">
    <property type="entry name" value="RNaseH_sf"/>
</dbReference>
<dbReference type="SMART" id="SM00220">
    <property type="entry name" value="S_TKc"/>
    <property type="match status" value="1"/>
</dbReference>
<dbReference type="Pfam" id="PF04857">
    <property type="entry name" value="CAF1"/>
    <property type="match status" value="2"/>
</dbReference>
<accession>A0A7R8WAR1</accession>
<gene>
    <name evidence="19" type="ORF">CTOB1V02_LOCUS6020</name>
</gene>
<keyword evidence="6" id="KW-0963">Cytoplasm</keyword>
<feature type="region of interest" description="Disordered" evidence="18">
    <location>
        <begin position="1"/>
        <end position="116"/>
    </location>
</feature>
<evidence type="ECO:0000256" key="8">
    <source>
        <dbReference type="ARBA" id="ARBA00022679"/>
    </source>
</evidence>
<keyword evidence="8" id="KW-0808">Transferase</keyword>
<dbReference type="InterPro" id="IPR012337">
    <property type="entry name" value="RNaseH-like_sf"/>
</dbReference>
<evidence type="ECO:0000256" key="3">
    <source>
        <dbReference type="ARBA" id="ARBA00004496"/>
    </source>
</evidence>
<evidence type="ECO:0000256" key="14">
    <source>
        <dbReference type="ARBA" id="ARBA00022884"/>
    </source>
</evidence>
<comment type="similarity">
    <text evidence="4">Belongs to the CAF1 family.</text>
</comment>
<keyword evidence="17" id="KW-0539">Nucleus</keyword>
<dbReference type="GO" id="GO:0005964">
    <property type="term" value="C:phosphorylase kinase complex"/>
    <property type="evidence" value="ECO:0007669"/>
    <property type="project" value="InterPro"/>
</dbReference>
<dbReference type="InterPro" id="IPR000719">
    <property type="entry name" value="Prot_kinase_dom"/>
</dbReference>
<keyword evidence="9" id="KW-0540">Nuclease</keyword>
<evidence type="ECO:0000256" key="18">
    <source>
        <dbReference type="SAM" id="MobiDB-lite"/>
    </source>
</evidence>
<keyword evidence="15" id="KW-0805">Transcription regulation</keyword>
<evidence type="ECO:0000256" key="6">
    <source>
        <dbReference type="ARBA" id="ARBA00022490"/>
    </source>
</evidence>
<evidence type="ECO:0000256" key="11">
    <source>
        <dbReference type="ARBA" id="ARBA00022777"/>
    </source>
</evidence>
<keyword evidence="13" id="KW-0269">Exonuclease</keyword>
<dbReference type="Gene3D" id="3.30.420.10">
    <property type="entry name" value="Ribonuclease H-like superfamily/Ribonuclease H"/>
    <property type="match status" value="1"/>
</dbReference>
<dbReference type="EC" id="3.1.13.4" evidence="5"/>
<feature type="compositionally biased region" description="Low complexity" evidence="18">
    <location>
        <begin position="176"/>
        <end position="190"/>
    </location>
</feature>
<evidence type="ECO:0000256" key="5">
    <source>
        <dbReference type="ARBA" id="ARBA00012161"/>
    </source>
</evidence>
<protein>
    <recommendedName>
        <fullName evidence="5">poly(A)-specific ribonuclease</fullName>
        <ecNumber evidence="5">3.1.13.4</ecNumber>
    </recommendedName>
</protein>
<evidence type="ECO:0000256" key="1">
    <source>
        <dbReference type="ARBA" id="ARBA00001663"/>
    </source>
</evidence>
<dbReference type="OrthoDB" id="419455at2759"/>
<keyword evidence="10" id="KW-0479">Metal-binding</keyword>
<feature type="region of interest" description="Disordered" evidence="18">
    <location>
        <begin position="771"/>
        <end position="804"/>
    </location>
</feature>
<keyword evidence="7" id="KW-0723">Serine/threonine-protein kinase</keyword>
<keyword evidence="11" id="KW-0418">Kinase</keyword>
<dbReference type="GO" id="GO:0003723">
    <property type="term" value="F:RNA binding"/>
    <property type="evidence" value="ECO:0007669"/>
    <property type="project" value="UniProtKB-KW"/>
</dbReference>
<dbReference type="GO" id="GO:0004535">
    <property type="term" value="F:poly(A)-specific ribonuclease activity"/>
    <property type="evidence" value="ECO:0007669"/>
    <property type="project" value="UniProtKB-EC"/>
</dbReference>
<dbReference type="InterPro" id="IPR006941">
    <property type="entry name" value="RNase_CAF1"/>
</dbReference>
<feature type="compositionally biased region" description="Polar residues" evidence="18">
    <location>
        <begin position="224"/>
        <end position="241"/>
    </location>
</feature>
<keyword evidence="14" id="KW-0694">RNA-binding</keyword>
<feature type="compositionally biased region" description="Basic and acidic residues" evidence="18">
    <location>
        <begin position="773"/>
        <end position="804"/>
    </location>
</feature>
<feature type="region of interest" description="Disordered" evidence="18">
    <location>
        <begin position="152"/>
        <end position="210"/>
    </location>
</feature>
<dbReference type="InterPro" id="IPR002291">
    <property type="entry name" value="Phosph_kin_gamma"/>
</dbReference>
<evidence type="ECO:0000256" key="16">
    <source>
        <dbReference type="ARBA" id="ARBA00023163"/>
    </source>
</evidence>
<evidence type="ECO:0000256" key="15">
    <source>
        <dbReference type="ARBA" id="ARBA00023015"/>
    </source>
</evidence>
<name>A0A7R8WAR1_9CRUS</name>
<dbReference type="GO" id="GO:0005977">
    <property type="term" value="P:glycogen metabolic process"/>
    <property type="evidence" value="ECO:0007669"/>
    <property type="project" value="InterPro"/>
</dbReference>
<dbReference type="InterPro" id="IPR039637">
    <property type="entry name" value="CNOT7/CNOT8/Pop2"/>
</dbReference>
<keyword evidence="12" id="KW-0378">Hydrolase</keyword>
<comment type="catalytic activity">
    <reaction evidence="1">
        <text>Exonucleolytic cleavage of poly(A) to 5'-AMP.</text>
        <dbReference type="EC" id="3.1.13.4"/>
    </reaction>
</comment>
<evidence type="ECO:0000256" key="9">
    <source>
        <dbReference type="ARBA" id="ARBA00022722"/>
    </source>
</evidence>
<dbReference type="GO" id="GO:0005524">
    <property type="term" value="F:ATP binding"/>
    <property type="evidence" value="ECO:0007669"/>
    <property type="project" value="InterPro"/>
</dbReference>
<evidence type="ECO:0000256" key="4">
    <source>
        <dbReference type="ARBA" id="ARBA00008372"/>
    </source>
</evidence>